<dbReference type="SUPFAM" id="SSF52540">
    <property type="entry name" value="P-loop containing nucleoside triphosphate hydrolases"/>
    <property type="match status" value="1"/>
</dbReference>
<evidence type="ECO:0000313" key="3">
    <source>
        <dbReference type="Proteomes" id="UP000002630"/>
    </source>
</evidence>
<keyword evidence="3" id="KW-1185">Reference proteome</keyword>
<proteinExistence type="predicted"/>
<sequence length="373" mass="39569">MCFSVTVHRAQGPTVDRTCLDLTVDPFAHGHLYVGLSRVRRRRLHTMVRWAVTDTGCPNHVSWDINPNFAGVSDRNASILAYPMMSADNGTKDLSSASGTICMMRNGVSHVQDYFDTAFYLEADSFDPCGGHATPNGFYHYHGTAVACRNRRRRSRASTRRCWAGHTCAEPKGRTTRSASTCAPATRPSSTRMSTPTATTRDRYNHNRCSEKVDACGDDPVAGYTADLVPAETASLDEMYDALLIEGLDTDIIGSNFTVNCTLYLGSGGDGTEDEDDATSATSTTADEGAVTVDDATHDAATAVLDDDVPTTSDVATMIDATDAVDDDDTDPDASEAAEDGSSESPLGAASHTPGTVFMGVITAAAAAMFVGA</sequence>
<feature type="region of interest" description="Disordered" evidence="1">
    <location>
        <begin position="321"/>
        <end position="351"/>
    </location>
</feature>
<dbReference type="CDD" id="cd18809">
    <property type="entry name" value="SF1_C_RecD"/>
    <property type="match status" value="1"/>
</dbReference>
<reference evidence="2 3" key="1">
    <citation type="journal article" date="2010" name="Nature">
        <title>The Ectocarpus genome and the independent evolution of multicellularity in brown algae.</title>
        <authorList>
            <person name="Cock J.M."/>
            <person name="Sterck L."/>
            <person name="Rouze P."/>
            <person name="Scornet D."/>
            <person name="Allen A.E."/>
            <person name="Amoutzias G."/>
            <person name="Anthouard V."/>
            <person name="Artiguenave F."/>
            <person name="Aury J.M."/>
            <person name="Badger J.H."/>
            <person name="Beszteri B."/>
            <person name="Billiau K."/>
            <person name="Bonnet E."/>
            <person name="Bothwell J.H."/>
            <person name="Bowler C."/>
            <person name="Boyen C."/>
            <person name="Brownlee C."/>
            <person name="Carrano C.J."/>
            <person name="Charrier B."/>
            <person name="Cho G.Y."/>
            <person name="Coelho S.M."/>
            <person name="Collen J."/>
            <person name="Corre E."/>
            <person name="Da Silva C."/>
            <person name="Delage L."/>
            <person name="Delaroque N."/>
            <person name="Dittami S.M."/>
            <person name="Doulbeau S."/>
            <person name="Elias M."/>
            <person name="Farnham G."/>
            <person name="Gachon C.M."/>
            <person name="Gschloessl B."/>
            <person name="Heesch S."/>
            <person name="Jabbari K."/>
            <person name="Jubin C."/>
            <person name="Kawai H."/>
            <person name="Kimura K."/>
            <person name="Kloareg B."/>
            <person name="Kupper F.C."/>
            <person name="Lang D."/>
            <person name="Le Bail A."/>
            <person name="Leblanc C."/>
            <person name="Lerouge P."/>
            <person name="Lohr M."/>
            <person name="Lopez P.J."/>
            <person name="Martens C."/>
            <person name="Maumus F."/>
            <person name="Michel G."/>
            <person name="Miranda-Saavedra D."/>
            <person name="Morales J."/>
            <person name="Moreau H."/>
            <person name="Motomura T."/>
            <person name="Nagasato C."/>
            <person name="Napoli C.A."/>
            <person name="Nelson D.R."/>
            <person name="Nyvall-Collen P."/>
            <person name="Peters A.F."/>
            <person name="Pommier C."/>
            <person name="Potin P."/>
            <person name="Poulain J."/>
            <person name="Quesneville H."/>
            <person name="Read B."/>
            <person name="Rensing S.A."/>
            <person name="Ritter A."/>
            <person name="Rousvoal S."/>
            <person name="Samanta M."/>
            <person name="Samson G."/>
            <person name="Schroeder D.C."/>
            <person name="Segurens B."/>
            <person name="Strittmatter M."/>
            <person name="Tonon T."/>
            <person name="Tregear J.W."/>
            <person name="Valentin K."/>
            <person name="von Dassow P."/>
            <person name="Yamagishi T."/>
            <person name="Van de Peer Y."/>
            <person name="Wincker P."/>
        </authorList>
    </citation>
    <scope>NUCLEOTIDE SEQUENCE [LARGE SCALE GENOMIC DNA]</scope>
    <source>
        <strain evidence="3">Ec32 / CCAP1310/4</strain>
    </source>
</reference>
<evidence type="ECO:0000256" key="1">
    <source>
        <dbReference type="SAM" id="MobiDB-lite"/>
    </source>
</evidence>
<evidence type="ECO:0000313" key="2">
    <source>
        <dbReference type="EMBL" id="CBN79507.1"/>
    </source>
</evidence>
<dbReference type="EMBL" id="FN647789">
    <property type="protein sequence ID" value="CBN79507.1"/>
    <property type="molecule type" value="Genomic_DNA"/>
</dbReference>
<feature type="compositionally biased region" description="Low complexity" evidence="1">
    <location>
        <begin position="279"/>
        <end position="288"/>
    </location>
</feature>
<dbReference type="Proteomes" id="UP000002630">
    <property type="component" value="Linkage Group LG09"/>
</dbReference>
<gene>
    <name evidence="2" type="ORF">Esi_0011_0016</name>
</gene>
<evidence type="ECO:0008006" key="4">
    <source>
        <dbReference type="Google" id="ProtNLM"/>
    </source>
</evidence>
<feature type="compositionally biased region" description="Acidic residues" evidence="1">
    <location>
        <begin position="323"/>
        <end position="342"/>
    </location>
</feature>
<feature type="region of interest" description="Disordered" evidence="1">
    <location>
        <begin position="268"/>
        <end position="288"/>
    </location>
</feature>
<dbReference type="AlphaFoldDB" id="D8LCJ4"/>
<name>D8LCJ4_ECTSI</name>
<protein>
    <recommendedName>
        <fullName evidence="4">YHYH domain-containing protein</fullName>
    </recommendedName>
</protein>
<dbReference type="EMBL" id="FN649734">
    <property type="protein sequence ID" value="CBN79507.1"/>
    <property type="molecule type" value="Genomic_DNA"/>
</dbReference>
<dbReference type="InterPro" id="IPR027417">
    <property type="entry name" value="P-loop_NTPase"/>
</dbReference>
<feature type="region of interest" description="Disordered" evidence="1">
    <location>
        <begin position="175"/>
        <end position="202"/>
    </location>
</feature>
<organism evidence="2 3">
    <name type="scientific">Ectocarpus siliculosus</name>
    <name type="common">Brown alga</name>
    <name type="synonym">Conferva siliculosa</name>
    <dbReference type="NCBI Taxonomy" id="2880"/>
    <lineage>
        <taxon>Eukaryota</taxon>
        <taxon>Sar</taxon>
        <taxon>Stramenopiles</taxon>
        <taxon>Ochrophyta</taxon>
        <taxon>PX clade</taxon>
        <taxon>Phaeophyceae</taxon>
        <taxon>Ectocarpales</taxon>
        <taxon>Ectocarpaceae</taxon>
        <taxon>Ectocarpus</taxon>
    </lineage>
</organism>
<accession>D8LCJ4</accession>
<dbReference type="OrthoDB" id="536979at2759"/>
<feature type="compositionally biased region" description="Low complexity" evidence="1">
    <location>
        <begin position="184"/>
        <end position="199"/>
    </location>
</feature>
<dbReference type="InParanoid" id="D8LCJ4"/>